<dbReference type="KEGG" id="psoj:PHYSODRAFT_501035"/>
<protein>
    <recommendedName>
        <fullName evidence="4">FYVE-type domain-containing protein</fullName>
    </recommendedName>
</protein>
<feature type="compositionally biased region" description="Polar residues" evidence="1">
    <location>
        <begin position="397"/>
        <end position="414"/>
    </location>
</feature>
<sequence length="477" mass="52622">MKFTLPDGVFPAVRLSTSHQDALVDEADTVVDETIAANEAFLAHGAALKSTKWRLVRVKEGLHVYCRRPTASDDGRVEPLSPSSVAAENSIQEQMRRPGVSLMVLHGTVDGTLDDSMFGAFAATDQAWKWRSSHVNDRLDDARILAKVRGPTKQDPFRFLGIKWFAKEHPAVLTGILQRRDFLIMEATGLTQDSKGEKVGYFLMHSVALRAAPELSELNIIRGELSFCFILRQSGHGKVDLYCRGFTDPRGDMMERVSVAIAAEALICAAGVVDYANVKKLTWLMKHKRKSQQCQPGEEARSGRCESCSKSFTKFAFIALATGAATAGKGATCQICRRVVCAKCSVVKKMTVDVSDTGAVKQCALRFCLACLLEAREKSAWEMALNSLEAERECSSTRHTATGSTPGTPRSQFGSMPRRSNHRRDGRTYSEYQRAGTRVPPGSDGHRFQANRQFGAAKSLQTAQNQWKFADKWPIHA</sequence>
<dbReference type="InterPro" id="IPR011011">
    <property type="entry name" value="Znf_FYVE_PHD"/>
</dbReference>
<dbReference type="Proteomes" id="UP000002640">
    <property type="component" value="Unassembled WGS sequence"/>
</dbReference>
<feature type="region of interest" description="Disordered" evidence="1">
    <location>
        <begin position="394"/>
        <end position="446"/>
    </location>
</feature>
<dbReference type="InterPro" id="IPR052727">
    <property type="entry name" value="Rab4/Rab5_effector"/>
</dbReference>
<dbReference type="SUPFAM" id="SSF57903">
    <property type="entry name" value="FYVE/PHD zinc finger"/>
    <property type="match status" value="1"/>
</dbReference>
<evidence type="ECO:0000313" key="3">
    <source>
        <dbReference type="Proteomes" id="UP000002640"/>
    </source>
</evidence>
<accession>G4ZJH5</accession>
<evidence type="ECO:0000256" key="1">
    <source>
        <dbReference type="SAM" id="MobiDB-lite"/>
    </source>
</evidence>
<dbReference type="CDD" id="cd00065">
    <property type="entry name" value="FYVE_like_SF"/>
    <property type="match status" value="1"/>
</dbReference>
<dbReference type="PANTHER" id="PTHR13510">
    <property type="entry name" value="FYVE-FINGER-CONTAINING RAB5 EFFECTOR PROTEIN RABENOSYN-5-RELATED"/>
    <property type="match status" value="1"/>
</dbReference>
<proteinExistence type="predicted"/>
<evidence type="ECO:0000313" key="2">
    <source>
        <dbReference type="EMBL" id="EGZ18840.1"/>
    </source>
</evidence>
<organism evidence="2 3">
    <name type="scientific">Phytophthora sojae (strain P6497)</name>
    <name type="common">Soybean stem and root rot agent</name>
    <name type="synonym">Phytophthora megasperma f. sp. glycines</name>
    <dbReference type="NCBI Taxonomy" id="1094619"/>
    <lineage>
        <taxon>Eukaryota</taxon>
        <taxon>Sar</taxon>
        <taxon>Stramenopiles</taxon>
        <taxon>Oomycota</taxon>
        <taxon>Peronosporomycetes</taxon>
        <taxon>Peronosporales</taxon>
        <taxon>Peronosporaceae</taxon>
        <taxon>Phytophthora</taxon>
    </lineage>
</organism>
<keyword evidence="3" id="KW-1185">Reference proteome</keyword>
<dbReference type="GeneID" id="20657916"/>
<dbReference type="PANTHER" id="PTHR13510:SF44">
    <property type="entry name" value="RABENOSYN-5"/>
    <property type="match status" value="1"/>
</dbReference>
<reference evidence="2 3" key="1">
    <citation type="journal article" date="2006" name="Science">
        <title>Phytophthora genome sequences uncover evolutionary origins and mechanisms of pathogenesis.</title>
        <authorList>
            <person name="Tyler B.M."/>
            <person name="Tripathy S."/>
            <person name="Zhang X."/>
            <person name="Dehal P."/>
            <person name="Jiang R.H."/>
            <person name="Aerts A."/>
            <person name="Arredondo F.D."/>
            <person name="Baxter L."/>
            <person name="Bensasson D."/>
            <person name="Beynon J.L."/>
            <person name="Chapman J."/>
            <person name="Damasceno C.M."/>
            <person name="Dorrance A.E."/>
            <person name="Dou D."/>
            <person name="Dickerman A.W."/>
            <person name="Dubchak I.L."/>
            <person name="Garbelotto M."/>
            <person name="Gijzen M."/>
            <person name="Gordon S.G."/>
            <person name="Govers F."/>
            <person name="Grunwald N.J."/>
            <person name="Huang W."/>
            <person name="Ivors K.L."/>
            <person name="Jones R.W."/>
            <person name="Kamoun S."/>
            <person name="Krampis K."/>
            <person name="Lamour K.H."/>
            <person name="Lee M.K."/>
            <person name="McDonald W.H."/>
            <person name="Medina M."/>
            <person name="Meijer H.J."/>
            <person name="Nordberg E.K."/>
            <person name="Maclean D.J."/>
            <person name="Ospina-Giraldo M.D."/>
            <person name="Morris P.F."/>
            <person name="Phuntumart V."/>
            <person name="Putnam N.H."/>
            <person name="Rash S."/>
            <person name="Rose J.K."/>
            <person name="Sakihama Y."/>
            <person name="Salamov A.A."/>
            <person name="Savidor A."/>
            <person name="Scheuring C.F."/>
            <person name="Smith B.M."/>
            <person name="Sobral B.W."/>
            <person name="Terry A."/>
            <person name="Torto-Alalibo T.A."/>
            <person name="Win J."/>
            <person name="Xu Z."/>
            <person name="Zhang H."/>
            <person name="Grigoriev I.V."/>
            <person name="Rokhsar D.S."/>
            <person name="Boore J.L."/>
        </authorList>
    </citation>
    <scope>NUCLEOTIDE SEQUENCE [LARGE SCALE GENOMIC DNA]</scope>
    <source>
        <strain evidence="2 3">P6497</strain>
    </source>
</reference>
<dbReference type="OMA" id="HVYRQRS"/>
<name>G4ZJH5_PHYSP</name>
<dbReference type="RefSeq" id="XP_009527898.1">
    <property type="nucleotide sequence ID" value="XM_009529603.1"/>
</dbReference>
<evidence type="ECO:0008006" key="4">
    <source>
        <dbReference type="Google" id="ProtNLM"/>
    </source>
</evidence>
<dbReference type="AlphaFoldDB" id="G4ZJH5"/>
<dbReference type="Gene3D" id="3.30.530.20">
    <property type="match status" value="1"/>
</dbReference>
<dbReference type="InterPro" id="IPR023393">
    <property type="entry name" value="START-like_dom_sf"/>
</dbReference>
<gene>
    <name evidence="2" type="ORF">PHYSODRAFT_501035</name>
</gene>
<dbReference type="EMBL" id="JH159154">
    <property type="protein sequence ID" value="EGZ18840.1"/>
    <property type="molecule type" value="Genomic_DNA"/>
</dbReference>
<dbReference type="InParanoid" id="G4ZJH5"/>